<name>D5BJR7_ZUNPS</name>
<proteinExistence type="predicted"/>
<dbReference type="Proteomes" id="UP000001654">
    <property type="component" value="Chromosome"/>
</dbReference>
<gene>
    <name evidence="1" type="ordered locus">ZPR_3449</name>
</gene>
<dbReference type="AlphaFoldDB" id="D5BJR7"/>
<dbReference type="EMBL" id="CP001650">
    <property type="protein sequence ID" value="ADF53765.1"/>
    <property type="molecule type" value="Genomic_DNA"/>
</dbReference>
<dbReference type="KEGG" id="zpr:ZPR_3449"/>
<keyword evidence="2" id="KW-1185">Reference proteome</keyword>
<sequence>MINIDHNPDRYNKKAFRNSYSAFRSNTIKIYESSFLLLYNAWIPGY</sequence>
<dbReference type="STRING" id="655815.ZPR_3449"/>
<accession>D5BJR7</accession>
<protein>
    <submittedName>
        <fullName evidence="1">Uncharacterized protein</fullName>
    </submittedName>
</protein>
<evidence type="ECO:0000313" key="2">
    <source>
        <dbReference type="Proteomes" id="UP000001654"/>
    </source>
</evidence>
<dbReference type="HOGENOM" id="CLU_3190978_0_0_10"/>
<reference evidence="1 2" key="1">
    <citation type="journal article" date="2010" name="BMC Genomics">
        <title>The complete genome of Zunongwangia profunda SM-A87 reveals its adaptation to the deep-sea environment and ecological role in sedimentary organic nitrogen degradation.</title>
        <authorList>
            <person name="Qin Q.L."/>
            <person name="Zhang X.Y."/>
            <person name="Wang X.M."/>
            <person name="Liu G.M."/>
            <person name="Chen X.L."/>
            <person name="Xie B.B."/>
            <person name="Dang H.Y."/>
            <person name="Zhou B.C."/>
            <person name="Yu J."/>
            <person name="Zhang Y.Z."/>
        </authorList>
    </citation>
    <scope>NUCLEOTIDE SEQUENCE [LARGE SCALE GENOMIC DNA]</scope>
    <source>
        <strain evidence="2">DSM 18752 / CCTCC AB 206139 / SM-A87</strain>
    </source>
</reference>
<organism evidence="1 2">
    <name type="scientific">Zunongwangia profunda (strain DSM 18752 / CCTCC AB 206139 / SM-A87)</name>
    <name type="common">Wangia profunda</name>
    <dbReference type="NCBI Taxonomy" id="655815"/>
    <lineage>
        <taxon>Bacteria</taxon>
        <taxon>Pseudomonadati</taxon>
        <taxon>Bacteroidota</taxon>
        <taxon>Flavobacteriia</taxon>
        <taxon>Flavobacteriales</taxon>
        <taxon>Flavobacteriaceae</taxon>
        <taxon>Zunongwangia</taxon>
    </lineage>
</organism>
<evidence type="ECO:0000313" key="1">
    <source>
        <dbReference type="EMBL" id="ADF53765.1"/>
    </source>
</evidence>